<gene>
    <name evidence="2" type="ORF">L21SP2_0422</name>
</gene>
<keyword evidence="1 2" id="KW-0456">Lyase</keyword>
<sequence>MSEQETLLKKHRKKPLFDIASLPVSLSYGREDIKKIIPHREPMLFVDRLLGLDREQGLMYGQRYMDPDDPVFQGHFPDAPMYPGNFTIEMIGQLGLCMYYFEEQGRSDIAEQATPVPARATRIAGAHYLKPVEPGKTVTLLAKKLEYDGFFASMIGQALVDGEVAVTVIGEVVIL</sequence>
<evidence type="ECO:0000313" key="3">
    <source>
        <dbReference type="Proteomes" id="UP000018680"/>
    </source>
</evidence>
<dbReference type="InterPro" id="IPR029069">
    <property type="entry name" value="HotDog_dom_sf"/>
</dbReference>
<dbReference type="GO" id="GO:0019171">
    <property type="term" value="F:(3R)-hydroxyacyl-[acyl-carrier-protein] dehydratase activity"/>
    <property type="evidence" value="ECO:0007669"/>
    <property type="project" value="UniProtKB-EC"/>
</dbReference>
<dbReference type="KEGG" id="slr:L21SP2_0422"/>
<organism evidence="2 3">
    <name type="scientific">Salinispira pacifica</name>
    <dbReference type="NCBI Taxonomy" id="1307761"/>
    <lineage>
        <taxon>Bacteria</taxon>
        <taxon>Pseudomonadati</taxon>
        <taxon>Spirochaetota</taxon>
        <taxon>Spirochaetia</taxon>
        <taxon>Spirochaetales</taxon>
        <taxon>Spirochaetaceae</taxon>
        <taxon>Salinispira</taxon>
    </lineage>
</organism>
<dbReference type="OrthoDB" id="9772788at2"/>
<reference evidence="2 3" key="1">
    <citation type="journal article" date="2015" name="Stand. Genomic Sci.">
        <title>Complete genome sequence and description of Salinispira pacifica gen. nov., sp. nov., a novel spirochaete isolated form a hypersaline microbial mat.</title>
        <authorList>
            <person name="Ben Hania W."/>
            <person name="Joseph M."/>
            <person name="Schumann P."/>
            <person name="Bunk B."/>
            <person name="Fiebig A."/>
            <person name="Sproer C."/>
            <person name="Klenk H.P."/>
            <person name="Fardeau M.L."/>
            <person name="Spring S."/>
        </authorList>
    </citation>
    <scope>NUCLEOTIDE SEQUENCE [LARGE SCALE GENOMIC DNA]</scope>
    <source>
        <strain evidence="2 3">L21-RPul-D2</strain>
    </source>
</reference>
<accession>V5WE50</accession>
<protein>
    <submittedName>
        <fullName evidence="2">3-hydroxyacyl-[acyl-carrier-protein] dehydratase, FabZ form</fullName>
        <ecNumber evidence="2">4.2.1.59</ecNumber>
    </submittedName>
</protein>
<evidence type="ECO:0000256" key="1">
    <source>
        <dbReference type="ARBA" id="ARBA00023239"/>
    </source>
</evidence>
<dbReference type="STRING" id="1307761.L21SP2_0422"/>
<dbReference type="PANTHER" id="PTHR30272:SF1">
    <property type="entry name" value="3-HYDROXYACYL-[ACYL-CARRIER-PROTEIN] DEHYDRATASE"/>
    <property type="match status" value="1"/>
</dbReference>
<dbReference type="EMBL" id="CP006939">
    <property type="protein sequence ID" value="AHC13854.1"/>
    <property type="molecule type" value="Genomic_DNA"/>
</dbReference>
<dbReference type="HOGENOM" id="CLU_078912_3_3_12"/>
<dbReference type="SUPFAM" id="SSF54637">
    <property type="entry name" value="Thioesterase/thiol ester dehydrase-isomerase"/>
    <property type="match status" value="1"/>
</dbReference>
<proteinExistence type="predicted"/>
<dbReference type="Pfam" id="PF07977">
    <property type="entry name" value="FabA"/>
    <property type="match status" value="1"/>
</dbReference>
<dbReference type="PANTHER" id="PTHR30272">
    <property type="entry name" value="3-HYDROXYACYL-[ACYL-CARRIER-PROTEIN] DEHYDRATASE"/>
    <property type="match status" value="1"/>
</dbReference>
<keyword evidence="3" id="KW-1185">Reference proteome</keyword>
<dbReference type="InterPro" id="IPR013114">
    <property type="entry name" value="FabA_FabZ"/>
</dbReference>
<dbReference type="eggNOG" id="COG0764">
    <property type="taxonomic scope" value="Bacteria"/>
</dbReference>
<dbReference type="EC" id="4.2.1.59" evidence="2"/>
<evidence type="ECO:0000313" key="2">
    <source>
        <dbReference type="EMBL" id="AHC13854.1"/>
    </source>
</evidence>
<dbReference type="RefSeq" id="WP_024266786.1">
    <property type="nucleotide sequence ID" value="NC_023035.1"/>
</dbReference>
<dbReference type="Gene3D" id="3.10.129.10">
    <property type="entry name" value="Hotdog Thioesterase"/>
    <property type="match status" value="1"/>
</dbReference>
<name>V5WE50_9SPIO</name>
<dbReference type="AlphaFoldDB" id="V5WE50"/>
<dbReference type="Proteomes" id="UP000018680">
    <property type="component" value="Chromosome"/>
</dbReference>